<protein>
    <submittedName>
        <fullName evidence="2">Uncharacterized protein</fullName>
    </submittedName>
</protein>
<accession>A0ABT5V945</accession>
<dbReference type="Proteomes" id="UP001148125">
    <property type="component" value="Unassembled WGS sequence"/>
</dbReference>
<dbReference type="RefSeq" id="WP_275116594.1">
    <property type="nucleotide sequence ID" value="NZ_JAOTPO010000001.1"/>
</dbReference>
<keyword evidence="1" id="KW-0472">Membrane</keyword>
<reference evidence="2" key="1">
    <citation type="submission" date="2024-05" db="EMBL/GenBank/DDBJ databases">
        <title>Alkalihalobacillus sp. strain MEB203 novel alkaliphilic bacterium from Lonar Lake, India.</title>
        <authorList>
            <person name="Joshi A."/>
            <person name="Thite S."/>
            <person name="Mengade P."/>
        </authorList>
    </citation>
    <scope>NUCLEOTIDE SEQUENCE</scope>
    <source>
        <strain evidence="2">MEB 203</strain>
    </source>
</reference>
<comment type="caution">
    <text evidence="2">The sequence shown here is derived from an EMBL/GenBank/DDBJ whole genome shotgun (WGS) entry which is preliminary data.</text>
</comment>
<keyword evidence="1" id="KW-0812">Transmembrane</keyword>
<sequence>MNNWLVKKALLLIVGHVCISSSSGIFPSPFALTFSEWLGELVFAPFSLLGAALLFIIGFMALAFVIKEIILGVVYPFLNKRLVDPNECIIAIIFIISFIIQIVLHPIAGVLAGILAGAYGIMEANEGKVYDRNS</sequence>
<dbReference type="EMBL" id="JAOTPO010000001">
    <property type="protein sequence ID" value="MDE5411966.1"/>
    <property type="molecule type" value="Genomic_DNA"/>
</dbReference>
<feature type="transmembrane region" description="Helical" evidence="1">
    <location>
        <begin position="89"/>
        <end position="122"/>
    </location>
</feature>
<feature type="transmembrane region" description="Helical" evidence="1">
    <location>
        <begin position="51"/>
        <end position="77"/>
    </location>
</feature>
<proteinExistence type="predicted"/>
<keyword evidence="1" id="KW-1133">Transmembrane helix</keyword>
<gene>
    <name evidence="2" type="ORF">N7Z68_01035</name>
</gene>
<evidence type="ECO:0000313" key="3">
    <source>
        <dbReference type="Proteomes" id="UP001148125"/>
    </source>
</evidence>
<organism evidence="2 3">
    <name type="scientific">Alkalihalobacterium chitinilyticum</name>
    <dbReference type="NCBI Taxonomy" id="2980103"/>
    <lineage>
        <taxon>Bacteria</taxon>
        <taxon>Bacillati</taxon>
        <taxon>Bacillota</taxon>
        <taxon>Bacilli</taxon>
        <taxon>Bacillales</taxon>
        <taxon>Bacillaceae</taxon>
        <taxon>Alkalihalobacterium</taxon>
    </lineage>
</organism>
<evidence type="ECO:0000256" key="1">
    <source>
        <dbReference type="SAM" id="Phobius"/>
    </source>
</evidence>
<keyword evidence="3" id="KW-1185">Reference proteome</keyword>
<name>A0ABT5V945_9BACI</name>
<evidence type="ECO:0000313" key="2">
    <source>
        <dbReference type="EMBL" id="MDE5411966.1"/>
    </source>
</evidence>